<dbReference type="Proteomes" id="UP000060778">
    <property type="component" value="Chromosome"/>
</dbReference>
<sequence>MPSHPPTRKYLLQQLEEYWDNEYCVIAISNNPRIDPSSSPNVLLSHIRDVSNILSLVIKGNCEKVALLYNTTGSTLYFADYLLKQMRGIGVTELKVIVLDFALNLGVLTLLGADNIELTPWSLIGSAVPYIHSSPISTKDAMIVKELVDQIMVSIPKEGVSGKAQILHALSVSGMYYEYELSRRSVNYVEKLIVDLLEGRIPEEKINEILDRLLLKVELREQVMSAKEFKDLVPFAEIVSGELLDALKSYRYMLSDLFENENTLVLVESSSRSYTVSLSQGSMPFKLF</sequence>
<dbReference type="Gene3D" id="3.90.226.10">
    <property type="entry name" value="2-enoyl-CoA Hydratase, Chain A, domain 1"/>
    <property type="match status" value="1"/>
</dbReference>
<proteinExistence type="predicted"/>
<keyword evidence="2" id="KW-1185">Reference proteome</keyword>
<dbReference type="SUPFAM" id="SSF52096">
    <property type="entry name" value="ClpP/crotonase"/>
    <property type="match status" value="1"/>
</dbReference>
<protein>
    <submittedName>
        <fullName evidence="1">Uncharacterized protein</fullName>
    </submittedName>
</protein>
<dbReference type="STRING" id="940295.EYM_07765"/>
<evidence type="ECO:0000313" key="2">
    <source>
        <dbReference type="Proteomes" id="UP000060778"/>
    </source>
</evidence>
<dbReference type="AlphaFoldDB" id="A0A0U3FR45"/>
<accession>A0A0U3FR45</accession>
<name>A0A0U3FR45_9CREN</name>
<organism evidence="1 2">
    <name type="scientific">Ignicoccus islandicus DSM 13165</name>
    <dbReference type="NCBI Taxonomy" id="940295"/>
    <lineage>
        <taxon>Archaea</taxon>
        <taxon>Thermoproteota</taxon>
        <taxon>Thermoprotei</taxon>
        <taxon>Desulfurococcales</taxon>
        <taxon>Desulfurococcaceae</taxon>
        <taxon>Ignicoccus</taxon>
    </lineage>
</organism>
<dbReference type="InterPro" id="IPR029045">
    <property type="entry name" value="ClpP/crotonase-like_dom_sf"/>
</dbReference>
<dbReference type="EMBL" id="CP006867">
    <property type="protein sequence ID" value="ALU12815.1"/>
    <property type="molecule type" value="Genomic_DNA"/>
</dbReference>
<reference evidence="1 2" key="1">
    <citation type="submission" date="2013-11" db="EMBL/GenBank/DDBJ databases">
        <title>Comparative genomics of Ignicoccus.</title>
        <authorList>
            <person name="Podar M."/>
        </authorList>
    </citation>
    <scope>NUCLEOTIDE SEQUENCE [LARGE SCALE GENOMIC DNA]</scope>
    <source>
        <strain evidence="1 2">DSM 13165</strain>
    </source>
</reference>
<gene>
    <name evidence="1" type="ORF">EYM_07765</name>
</gene>
<dbReference type="KEGG" id="iis:EYM_07765"/>
<evidence type="ECO:0000313" key="1">
    <source>
        <dbReference type="EMBL" id="ALU12815.1"/>
    </source>
</evidence>